<dbReference type="Pfam" id="PF00501">
    <property type="entry name" value="AMP-binding"/>
    <property type="match status" value="1"/>
</dbReference>
<dbReference type="Pfam" id="PF13193">
    <property type="entry name" value="AMP-binding_C"/>
    <property type="match status" value="1"/>
</dbReference>
<dbReference type="PANTHER" id="PTHR43767:SF9">
    <property type="entry name" value="LONG-CHAIN-FATTY-ACID--COA LIGASE"/>
    <property type="match status" value="1"/>
</dbReference>
<dbReference type="InterPro" id="IPR050237">
    <property type="entry name" value="ATP-dep_AMP-bd_enzyme"/>
</dbReference>
<name>A0A1H9U247_9BACI</name>
<dbReference type="RefSeq" id="WP_093072906.1">
    <property type="nucleotide sequence ID" value="NZ_FOGV01000012.1"/>
</dbReference>
<dbReference type="InterPro" id="IPR020845">
    <property type="entry name" value="AMP-binding_CS"/>
</dbReference>
<dbReference type="EMBL" id="FOGV01000012">
    <property type="protein sequence ID" value="SES03234.1"/>
    <property type="molecule type" value="Genomic_DNA"/>
</dbReference>
<comment type="similarity">
    <text evidence="1">Belongs to the ATP-dependent AMP-binding enzyme family.</text>
</comment>
<evidence type="ECO:0000259" key="4">
    <source>
        <dbReference type="Pfam" id="PF13193"/>
    </source>
</evidence>
<organism evidence="5 6">
    <name type="scientific">Salisediminibacterium halotolerans</name>
    <dbReference type="NCBI Taxonomy" id="517425"/>
    <lineage>
        <taxon>Bacteria</taxon>
        <taxon>Bacillati</taxon>
        <taxon>Bacillota</taxon>
        <taxon>Bacilli</taxon>
        <taxon>Bacillales</taxon>
        <taxon>Bacillaceae</taxon>
        <taxon>Salisediminibacterium</taxon>
    </lineage>
</organism>
<dbReference type="Proteomes" id="UP000199318">
    <property type="component" value="Unassembled WGS sequence"/>
</dbReference>
<dbReference type="Gene3D" id="2.30.38.10">
    <property type="entry name" value="Luciferase, Domain 3"/>
    <property type="match status" value="1"/>
</dbReference>
<evidence type="ECO:0000256" key="1">
    <source>
        <dbReference type="ARBA" id="ARBA00006432"/>
    </source>
</evidence>
<evidence type="ECO:0000259" key="3">
    <source>
        <dbReference type="Pfam" id="PF00501"/>
    </source>
</evidence>
<gene>
    <name evidence="5" type="ORF">SAMN05444126_11232</name>
</gene>
<sequence length="570" mass="64298">MQKTLTEKPWLAHYPQEIPESIDYDEQTLQSYLQRAAELYPEKKAFHFMGNEMTYKEVYAEALKLANQLHSLGIEKGDRVSIMLANTPQAVISYYGALLAGGVVVQTNPLYVEREIEHQMIDSGAKIMICLDLVYPRVANVREKTELEHVIVTGIKDFLPFPKNLVYPMIQKKNTGMKVEIAYNEKTHSFNELVKNGSKEPIDLDVDPKNDLALLQYTGGTTGPAKGVMLTHYNLVVNTQQCEKWMYKLVPGEEVIMAALPFFHVYGMTTVMNLSIRLGYKMIIIPKFDPKSILKAIEKHKATLYPGAPTMYIGLLNHPDIKKHDLSSIKACISGSAPLPIEVQSNFEEATNGRLVEGYGLTETSPVAVANLIWGHRKPGSIGLPWPDTDVAILSAETGEPAGPNEVGEIIIRGPQVMKGYWNLPEATQASFREDWFLSGDMGYMDEEGFFYIVDRKKDMIIAGGFNIYPREVEEIFYEHEAVQEICVIGVPDPYRGETVKAFVVLKDGANVTEDQLDEFARKHLASFKVPKMYEFRDELPKTMVGKILRRVLVDEERAKHKETQNGNNK</sequence>
<dbReference type="Gene3D" id="3.40.50.980">
    <property type="match status" value="2"/>
</dbReference>
<dbReference type="Gene3D" id="3.30.300.30">
    <property type="match status" value="1"/>
</dbReference>
<dbReference type="STRING" id="1464123.SAMN05444126_11232"/>
<dbReference type="AlphaFoldDB" id="A0A1H9U247"/>
<evidence type="ECO:0000313" key="5">
    <source>
        <dbReference type="EMBL" id="SES03234.1"/>
    </source>
</evidence>
<dbReference type="NCBIfam" id="NF004837">
    <property type="entry name" value="PRK06187.1"/>
    <property type="match status" value="1"/>
</dbReference>
<protein>
    <submittedName>
        <fullName evidence="5">Long-chain acyl-CoA synthetase</fullName>
    </submittedName>
</protein>
<keyword evidence="2" id="KW-0436">Ligase</keyword>
<dbReference type="PANTHER" id="PTHR43767">
    <property type="entry name" value="LONG-CHAIN-FATTY-ACID--COA LIGASE"/>
    <property type="match status" value="1"/>
</dbReference>
<feature type="domain" description="AMP-dependent synthetase/ligase" evidence="3">
    <location>
        <begin position="33"/>
        <end position="422"/>
    </location>
</feature>
<evidence type="ECO:0000313" key="6">
    <source>
        <dbReference type="Proteomes" id="UP000199318"/>
    </source>
</evidence>
<dbReference type="InterPro" id="IPR045851">
    <property type="entry name" value="AMP-bd_C_sf"/>
</dbReference>
<accession>A0A1H9U247</accession>
<proteinExistence type="inferred from homology"/>
<dbReference type="FunFam" id="3.30.300.30:FF:000008">
    <property type="entry name" value="2,3-dihydroxybenzoate-AMP ligase"/>
    <property type="match status" value="1"/>
</dbReference>
<dbReference type="OrthoDB" id="9803968at2"/>
<dbReference type="GO" id="GO:0016877">
    <property type="term" value="F:ligase activity, forming carbon-sulfur bonds"/>
    <property type="evidence" value="ECO:0007669"/>
    <property type="project" value="UniProtKB-ARBA"/>
</dbReference>
<keyword evidence="6" id="KW-1185">Reference proteome</keyword>
<comment type="caution">
    <text evidence="5">The sequence shown here is derived from an EMBL/GenBank/DDBJ whole genome shotgun (WGS) entry which is preliminary data.</text>
</comment>
<dbReference type="InterPro" id="IPR000873">
    <property type="entry name" value="AMP-dep_synth/lig_dom"/>
</dbReference>
<evidence type="ECO:0000256" key="2">
    <source>
        <dbReference type="ARBA" id="ARBA00022598"/>
    </source>
</evidence>
<reference evidence="6" key="1">
    <citation type="submission" date="2016-10" db="EMBL/GenBank/DDBJ databases">
        <authorList>
            <person name="de Groot N.N."/>
        </authorList>
    </citation>
    <scope>NUCLEOTIDE SEQUENCE [LARGE SCALE GENOMIC DNA]</scope>
    <source>
        <strain evidence="6">10nlg</strain>
    </source>
</reference>
<dbReference type="InterPro" id="IPR025110">
    <property type="entry name" value="AMP-bd_C"/>
</dbReference>
<dbReference type="SUPFAM" id="SSF56801">
    <property type="entry name" value="Acetyl-CoA synthetase-like"/>
    <property type="match status" value="1"/>
</dbReference>
<dbReference type="PROSITE" id="PS00455">
    <property type="entry name" value="AMP_BINDING"/>
    <property type="match status" value="1"/>
</dbReference>
<feature type="domain" description="AMP-binding enzyme C-terminal" evidence="4">
    <location>
        <begin position="472"/>
        <end position="547"/>
    </location>
</feature>
<dbReference type="CDD" id="cd05936">
    <property type="entry name" value="FC-FACS_FadD_like"/>
    <property type="match status" value="1"/>
</dbReference>
<dbReference type="FunFam" id="3.40.50.12780:FF:000003">
    <property type="entry name" value="Long-chain-fatty-acid--CoA ligase FadD"/>
    <property type="match status" value="1"/>
</dbReference>